<dbReference type="EMBL" id="JBBPBN010000035">
    <property type="protein sequence ID" value="KAK9002256.1"/>
    <property type="molecule type" value="Genomic_DNA"/>
</dbReference>
<keyword evidence="1" id="KW-1133">Transmembrane helix</keyword>
<reference evidence="2 3" key="1">
    <citation type="journal article" date="2024" name="G3 (Bethesda)">
        <title>Genome assembly of Hibiscus sabdariffa L. provides insights into metabolisms of medicinal natural products.</title>
        <authorList>
            <person name="Kim T."/>
        </authorList>
    </citation>
    <scope>NUCLEOTIDE SEQUENCE [LARGE SCALE GENOMIC DNA]</scope>
    <source>
        <strain evidence="2">TK-2024</strain>
        <tissue evidence="2">Old leaves</tissue>
    </source>
</reference>
<evidence type="ECO:0000256" key="1">
    <source>
        <dbReference type="SAM" id="Phobius"/>
    </source>
</evidence>
<organism evidence="2 3">
    <name type="scientific">Hibiscus sabdariffa</name>
    <name type="common">roselle</name>
    <dbReference type="NCBI Taxonomy" id="183260"/>
    <lineage>
        <taxon>Eukaryota</taxon>
        <taxon>Viridiplantae</taxon>
        <taxon>Streptophyta</taxon>
        <taxon>Embryophyta</taxon>
        <taxon>Tracheophyta</taxon>
        <taxon>Spermatophyta</taxon>
        <taxon>Magnoliopsida</taxon>
        <taxon>eudicotyledons</taxon>
        <taxon>Gunneridae</taxon>
        <taxon>Pentapetalae</taxon>
        <taxon>rosids</taxon>
        <taxon>malvids</taxon>
        <taxon>Malvales</taxon>
        <taxon>Malvaceae</taxon>
        <taxon>Malvoideae</taxon>
        <taxon>Hibiscus</taxon>
    </lineage>
</organism>
<evidence type="ECO:0000313" key="2">
    <source>
        <dbReference type="EMBL" id="KAK9002256.1"/>
    </source>
</evidence>
<proteinExistence type="predicted"/>
<keyword evidence="3" id="KW-1185">Reference proteome</keyword>
<evidence type="ECO:0000313" key="3">
    <source>
        <dbReference type="Proteomes" id="UP001396334"/>
    </source>
</evidence>
<feature type="transmembrane region" description="Helical" evidence="1">
    <location>
        <begin position="28"/>
        <end position="47"/>
    </location>
</feature>
<keyword evidence="1" id="KW-0812">Transmembrane</keyword>
<accession>A0ABR2QP50</accession>
<protein>
    <submittedName>
        <fullName evidence="2">Uncharacterized protein</fullName>
    </submittedName>
</protein>
<gene>
    <name evidence="2" type="ORF">V6N11_024941</name>
</gene>
<name>A0ABR2QP50_9ROSI</name>
<sequence>MKAMEEVVEFLGEFSGDKVTGVGKGTDLLVMISLIPCPVILLLNGSTRFSEQMTGYRVTRASCEDSPKASP</sequence>
<keyword evidence="1" id="KW-0472">Membrane</keyword>
<comment type="caution">
    <text evidence="2">The sequence shown here is derived from an EMBL/GenBank/DDBJ whole genome shotgun (WGS) entry which is preliminary data.</text>
</comment>
<dbReference type="Proteomes" id="UP001396334">
    <property type="component" value="Unassembled WGS sequence"/>
</dbReference>